<gene>
    <name evidence="3" type="ORF">ACFFFR_11735</name>
</gene>
<proteinExistence type="predicted"/>
<feature type="transmembrane region" description="Helical" evidence="2">
    <location>
        <begin position="55"/>
        <end position="77"/>
    </location>
</feature>
<evidence type="ECO:0000256" key="2">
    <source>
        <dbReference type="SAM" id="Phobius"/>
    </source>
</evidence>
<organism evidence="3 4">
    <name type="scientific">Micrococcoides hystricis</name>
    <dbReference type="NCBI Taxonomy" id="1572761"/>
    <lineage>
        <taxon>Bacteria</taxon>
        <taxon>Bacillati</taxon>
        <taxon>Actinomycetota</taxon>
        <taxon>Actinomycetes</taxon>
        <taxon>Micrococcales</taxon>
        <taxon>Micrococcaceae</taxon>
        <taxon>Micrococcoides</taxon>
    </lineage>
</organism>
<feature type="transmembrane region" description="Helical" evidence="2">
    <location>
        <begin position="21"/>
        <end position="43"/>
    </location>
</feature>
<keyword evidence="2" id="KW-0472">Membrane</keyword>
<dbReference type="RefSeq" id="WP_377460677.1">
    <property type="nucleotide sequence ID" value="NZ_JBHLUB010000032.1"/>
</dbReference>
<dbReference type="Proteomes" id="UP001589862">
    <property type="component" value="Unassembled WGS sequence"/>
</dbReference>
<feature type="transmembrane region" description="Helical" evidence="2">
    <location>
        <begin position="136"/>
        <end position="156"/>
    </location>
</feature>
<feature type="region of interest" description="Disordered" evidence="1">
    <location>
        <begin position="176"/>
        <end position="198"/>
    </location>
</feature>
<dbReference type="EMBL" id="JBHLUB010000032">
    <property type="protein sequence ID" value="MFC0583037.1"/>
    <property type="molecule type" value="Genomic_DNA"/>
</dbReference>
<evidence type="ECO:0000313" key="3">
    <source>
        <dbReference type="EMBL" id="MFC0583037.1"/>
    </source>
</evidence>
<accession>A0ABV6PF92</accession>
<evidence type="ECO:0000313" key="4">
    <source>
        <dbReference type="Proteomes" id="UP001589862"/>
    </source>
</evidence>
<name>A0ABV6PF92_9MICC</name>
<feature type="compositionally biased region" description="Basic and acidic residues" evidence="1">
    <location>
        <begin position="304"/>
        <end position="313"/>
    </location>
</feature>
<protein>
    <recommendedName>
        <fullName evidence="5">MFS transporter</fullName>
    </recommendedName>
</protein>
<feature type="region of interest" description="Disordered" evidence="1">
    <location>
        <begin position="238"/>
        <end position="319"/>
    </location>
</feature>
<feature type="compositionally biased region" description="Basic and acidic residues" evidence="1">
    <location>
        <begin position="248"/>
        <end position="257"/>
    </location>
</feature>
<comment type="caution">
    <text evidence="3">The sequence shown here is derived from an EMBL/GenBank/DDBJ whole genome shotgun (WGS) entry which is preliminary data.</text>
</comment>
<keyword evidence="4" id="KW-1185">Reference proteome</keyword>
<sequence>MDKKSTQTNSGSRAKLQFSAAEWAIMGCTATILLGSILPWTLVPYPMNLWNSTSLFMLGVGVLLPIVYTVMMVTPTLSAWAGSKKHSGGATARSWREAVQARAKKMKIGSLSARQFGQVAAWLSASYFAIHLLTTLSPILLIGLVGAVGLVLITVLDRQIFGREIHPANVGQIRESDVTLLPQPDKSKTESVPEPDMQTQAETIDDIQQREAQEPPRPTKPTTSGGVPIIAAEDALAAAAKKANGATETRRADEPADQKTQAVETEENSTENPQPAADRTQAISVPEANQAEPGRVDATQAIEPVRERRREETPVISAQRSASFDEPRYRPEEAFWFAVQYARPVVTESTGAHVFTVQPGNWVLALAEREDGFIVRSDSGAVGLMRDVQNIERA</sequence>
<reference evidence="3 4" key="1">
    <citation type="submission" date="2024-09" db="EMBL/GenBank/DDBJ databases">
        <authorList>
            <person name="Sun Q."/>
            <person name="Mori K."/>
        </authorList>
    </citation>
    <scope>NUCLEOTIDE SEQUENCE [LARGE SCALE GENOMIC DNA]</scope>
    <source>
        <strain evidence="3 4">NCAIM B.02604</strain>
    </source>
</reference>
<keyword evidence="2" id="KW-0812">Transmembrane</keyword>
<evidence type="ECO:0008006" key="5">
    <source>
        <dbReference type="Google" id="ProtNLM"/>
    </source>
</evidence>
<evidence type="ECO:0000256" key="1">
    <source>
        <dbReference type="SAM" id="MobiDB-lite"/>
    </source>
</evidence>
<keyword evidence="2" id="KW-1133">Transmembrane helix</keyword>